<evidence type="ECO:0000313" key="5">
    <source>
        <dbReference type="Proteomes" id="UP001143372"/>
    </source>
</evidence>
<dbReference type="InterPro" id="IPR050680">
    <property type="entry name" value="YpeA/RimI_acetyltransf"/>
</dbReference>
<dbReference type="Gene3D" id="3.40.630.30">
    <property type="match status" value="1"/>
</dbReference>
<evidence type="ECO:0000256" key="2">
    <source>
        <dbReference type="ARBA" id="ARBA00023315"/>
    </source>
</evidence>
<evidence type="ECO:0000313" key="4">
    <source>
        <dbReference type="EMBL" id="GLK68799.1"/>
    </source>
</evidence>
<gene>
    <name evidence="4" type="ORF">GCM10008179_24370</name>
</gene>
<dbReference type="GO" id="GO:0016747">
    <property type="term" value="F:acyltransferase activity, transferring groups other than amino-acyl groups"/>
    <property type="evidence" value="ECO:0007669"/>
    <property type="project" value="InterPro"/>
</dbReference>
<dbReference type="PANTHER" id="PTHR43420">
    <property type="entry name" value="ACETYLTRANSFERASE"/>
    <property type="match status" value="1"/>
</dbReference>
<dbReference type="EMBL" id="BSFI01000008">
    <property type="protein sequence ID" value="GLK68799.1"/>
    <property type="molecule type" value="Genomic_DNA"/>
</dbReference>
<reference evidence="4" key="2">
    <citation type="submission" date="2023-01" db="EMBL/GenBank/DDBJ databases">
        <authorList>
            <person name="Sun Q."/>
            <person name="Evtushenko L."/>
        </authorList>
    </citation>
    <scope>NUCLEOTIDE SEQUENCE</scope>
    <source>
        <strain evidence="4">VKM B-2347</strain>
    </source>
</reference>
<comment type="caution">
    <text evidence="4">The sequence shown here is derived from an EMBL/GenBank/DDBJ whole genome shotgun (WGS) entry which is preliminary data.</text>
</comment>
<dbReference type="AlphaFoldDB" id="A0A9W6MVT7"/>
<evidence type="ECO:0000256" key="1">
    <source>
        <dbReference type="ARBA" id="ARBA00022679"/>
    </source>
</evidence>
<organism evidence="4 5">
    <name type="scientific">Hansschlegelia plantiphila</name>
    <dbReference type="NCBI Taxonomy" id="374655"/>
    <lineage>
        <taxon>Bacteria</taxon>
        <taxon>Pseudomonadati</taxon>
        <taxon>Pseudomonadota</taxon>
        <taxon>Alphaproteobacteria</taxon>
        <taxon>Hyphomicrobiales</taxon>
        <taxon>Methylopilaceae</taxon>
        <taxon>Hansschlegelia</taxon>
    </lineage>
</organism>
<dbReference type="RefSeq" id="WP_271169017.1">
    <property type="nucleotide sequence ID" value="NZ_BSFI01000008.1"/>
</dbReference>
<reference evidence="4" key="1">
    <citation type="journal article" date="2014" name="Int. J. Syst. Evol. Microbiol.">
        <title>Complete genome sequence of Corynebacterium casei LMG S-19264T (=DSM 44701T), isolated from a smear-ripened cheese.</title>
        <authorList>
            <consortium name="US DOE Joint Genome Institute (JGI-PGF)"/>
            <person name="Walter F."/>
            <person name="Albersmeier A."/>
            <person name="Kalinowski J."/>
            <person name="Ruckert C."/>
        </authorList>
    </citation>
    <scope>NUCLEOTIDE SEQUENCE</scope>
    <source>
        <strain evidence="4">VKM B-2347</strain>
    </source>
</reference>
<evidence type="ECO:0000259" key="3">
    <source>
        <dbReference type="PROSITE" id="PS51186"/>
    </source>
</evidence>
<dbReference type="SUPFAM" id="SSF55729">
    <property type="entry name" value="Acyl-CoA N-acyltransferases (Nat)"/>
    <property type="match status" value="1"/>
</dbReference>
<name>A0A9W6MVT7_9HYPH</name>
<keyword evidence="1" id="KW-0808">Transferase</keyword>
<sequence>MFWWFWGAYLSRSTVWAVEPADAGDADELAAIHASAFARGWSIDEMDALLNDRSVVGCVLRREGSERPHGFALSRVAEDEAEVLSVAVAEARRGLGGGALLLSQHLGRLSNRGVRRVVLEVDEDNAPALALYGRFGFTQVGRRPAYYAKADGTRAAAHVLALELP</sequence>
<dbReference type="InterPro" id="IPR000182">
    <property type="entry name" value="GNAT_dom"/>
</dbReference>
<keyword evidence="5" id="KW-1185">Reference proteome</keyword>
<accession>A0A9W6MVT7</accession>
<dbReference type="InterPro" id="IPR016181">
    <property type="entry name" value="Acyl_CoA_acyltransferase"/>
</dbReference>
<proteinExistence type="predicted"/>
<dbReference type="PROSITE" id="PS51186">
    <property type="entry name" value="GNAT"/>
    <property type="match status" value="1"/>
</dbReference>
<protein>
    <recommendedName>
        <fullName evidence="3">N-acetyltransferase domain-containing protein</fullName>
    </recommendedName>
</protein>
<dbReference type="Pfam" id="PF00583">
    <property type="entry name" value="Acetyltransf_1"/>
    <property type="match status" value="1"/>
</dbReference>
<dbReference type="PANTHER" id="PTHR43420:SF44">
    <property type="entry name" value="ACETYLTRANSFERASE YPEA"/>
    <property type="match status" value="1"/>
</dbReference>
<dbReference type="Proteomes" id="UP001143372">
    <property type="component" value="Unassembled WGS sequence"/>
</dbReference>
<keyword evidence="2" id="KW-0012">Acyltransferase</keyword>
<feature type="domain" description="N-acetyltransferase" evidence="3">
    <location>
        <begin position="13"/>
        <end position="165"/>
    </location>
</feature>